<proteinExistence type="predicted"/>
<sequence length="480" mass="48554">MSSPTSTPDPNRWRILAVTMSVAFMALLDTTIVNIALPAMQDGLAASAGTIQWVVSGYGLTFGLVLVTGGRLGDAHGRRPLMLVGVTAFILTSIACGLAPSAGALIVARLFQGVSGGLILPQNAGIIQTFFTGAERARAFGAMGFTIGVSSAIGPVLGGLIIAALGEDAGWRAIFLVNVPIGIALLVAIARIIPAGGGSGDGHDLDIGGALLLGLAVASFIFPIATLEDGVSTALWLLVLVPFLAIATDRYERWISARGRTPILDIDLLQRTPGYVTGLLLGALYFIGFGGLLLVYSLYLQQGLGFSALSAGAILVAFAGANAIAAPIGGRLVPRFGRLTTVAALSLMILGMIATAVLVPPLAGRARVAVLLVTLFLTGLGAGAVVSPNLALSLAKVPTRMAGAAGAALQTGQRMGGALGAAVMMTVYEVGVQASEDPGTAFRLVIAASVVVIAAALGVALIDLRHDSPRHGGSGAGSRL</sequence>
<feature type="transmembrane region" description="Helical" evidence="5">
    <location>
        <begin position="106"/>
        <end position="127"/>
    </location>
</feature>
<evidence type="ECO:0000256" key="3">
    <source>
        <dbReference type="ARBA" id="ARBA00022989"/>
    </source>
</evidence>
<feature type="transmembrane region" description="Helical" evidence="5">
    <location>
        <begin position="272"/>
        <end position="299"/>
    </location>
</feature>
<protein>
    <submittedName>
        <fullName evidence="7">EmrB/QacA subfamily drug resistance transporter</fullName>
    </submittedName>
</protein>
<dbReference type="EMBL" id="JACHMK010000001">
    <property type="protein sequence ID" value="MBB6335224.1"/>
    <property type="molecule type" value="Genomic_DNA"/>
</dbReference>
<feature type="transmembrane region" description="Helical" evidence="5">
    <location>
        <begin position="342"/>
        <end position="363"/>
    </location>
</feature>
<evidence type="ECO:0000256" key="4">
    <source>
        <dbReference type="ARBA" id="ARBA00023136"/>
    </source>
</evidence>
<evidence type="ECO:0000256" key="2">
    <source>
        <dbReference type="ARBA" id="ARBA00022692"/>
    </source>
</evidence>
<evidence type="ECO:0000256" key="5">
    <source>
        <dbReference type="SAM" id="Phobius"/>
    </source>
</evidence>
<comment type="caution">
    <text evidence="7">The sequence shown here is derived from an EMBL/GenBank/DDBJ whole genome shotgun (WGS) entry which is preliminary data.</text>
</comment>
<dbReference type="GO" id="GO:0005886">
    <property type="term" value="C:plasma membrane"/>
    <property type="evidence" value="ECO:0007669"/>
    <property type="project" value="UniProtKB-SubCell"/>
</dbReference>
<dbReference type="Gene3D" id="1.20.1720.10">
    <property type="entry name" value="Multidrug resistance protein D"/>
    <property type="match status" value="1"/>
</dbReference>
<accession>A0A923IZX3</accession>
<keyword evidence="4 5" id="KW-0472">Membrane</keyword>
<dbReference type="Gene3D" id="1.20.1250.20">
    <property type="entry name" value="MFS general substrate transporter like domains"/>
    <property type="match status" value="1"/>
</dbReference>
<evidence type="ECO:0000259" key="6">
    <source>
        <dbReference type="PROSITE" id="PS50850"/>
    </source>
</evidence>
<dbReference type="PRINTS" id="PR01035">
    <property type="entry name" value="TCRTETA"/>
</dbReference>
<dbReference type="AlphaFoldDB" id="A0A923IZX3"/>
<feature type="transmembrane region" description="Helical" evidence="5">
    <location>
        <begin position="15"/>
        <end position="39"/>
    </location>
</feature>
<evidence type="ECO:0000313" key="8">
    <source>
        <dbReference type="Proteomes" id="UP000617426"/>
    </source>
</evidence>
<dbReference type="InterPro" id="IPR011701">
    <property type="entry name" value="MFS"/>
</dbReference>
<evidence type="ECO:0000256" key="1">
    <source>
        <dbReference type="ARBA" id="ARBA00004651"/>
    </source>
</evidence>
<dbReference type="GO" id="GO:0022857">
    <property type="term" value="F:transmembrane transporter activity"/>
    <property type="evidence" value="ECO:0007669"/>
    <property type="project" value="InterPro"/>
</dbReference>
<feature type="transmembrane region" description="Helical" evidence="5">
    <location>
        <begin position="81"/>
        <end position="100"/>
    </location>
</feature>
<dbReference type="PANTHER" id="PTHR42718">
    <property type="entry name" value="MAJOR FACILITATOR SUPERFAMILY MULTIDRUG TRANSPORTER MFSC"/>
    <property type="match status" value="1"/>
</dbReference>
<gene>
    <name evidence="7" type="ORF">HD592_001789</name>
</gene>
<dbReference type="InterPro" id="IPR036259">
    <property type="entry name" value="MFS_trans_sf"/>
</dbReference>
<dbReference type="RefSeq" id="WP_221437867.1">
    <property type="nucleotide sequence ID" value="NZ_JACHMK010000001.1"/>
</dbReference>
<dbReference type="PROSITE" id="PS50850">
    <property type="entry name" value="MFS"/>
    <property type="match status" value="1"/>
</dbReference>
<feature type="transmembrane region" description="Helical" evidence="5">
    <location>
        <begin position="139"/>
        <end position="165"/>
    </location>
</feature>
<dbReference type="PANTHER" id="PTHR42718:SF39">
    <property type="entry name" value="ACTINORHODIN TRANSPORTER-RELATED"/>
    <property type="match status" value="1"/>
</dbReference>
<feature type="transmembrane region" description="Helical" evidence="5">
    <location>
        <begin position="171"/>
        <end position="193"/>
    </location>
</feature>
<evidence type="ECO:0000313" key="7">
    <source>
        <dbReference type="EMBL" id="MBB6335224.1"/>
    </source>
</evidence>
<feature type="transmembrane region" description="Helical" evidence="5">
    <location>
        <begin position="441"/>
        <end position="462"/>
    </location>
</feature>
<keyword evidence="3 5" id="KW-1133">Transmembrane helix</keyword>
<name>A0A923IZX3_9ACTO</name>
<reference evidence="7" key="1">
    <citation type="submission" date="2020-08" db="EMBL/GenBank/DDBJ databases">
        <title>Sequencing the genomes of 1000 actinobacteria strains.</title>
        <authorList>
            <person name="Klenk H.-P."/>
        </authorList>
    </citation>
    <scope>NUCLEOTIDE SEQUENCE</scope>
    <source>
        <strain evidence="7">DSM 10695</strain>
    </source>
</reference>
<feature type="transmembrane region" description="Helical" evidence="5">
    <location>
        <begin position="305"/>
        <end position="330"/>
    </location>
</feature>
<dbReference type="InterPro" id="IPR020846">
    <property type="entry name" value="MFS_dom"/>
</dbReference>
<organism evidence="7 8">
    <name type="scientific">Schaalia hyovaginalis</name>
    <dbReference type="NCBI Taxonomy" id="29316"/>
    <lineage>
        <taxon>Bacteria</taxon>
        <taxon>Bacillati</taxon>
        <taxon>Actinomycetota</taxon>
        <taxon>Actinomycetes</taxon>
        <taxon>Actinomycetales</taxon>
        <taxon>Actinomycetaceae</taxon>
        <taxon>Schaalia</taxon>
    </lineage>
</organism>
<keyword evidence="8" id="KW-1185">Reference proteome</keyword>
<feature type="transmembrane region" description="Helical" evidence="5">
    <location>
        <begin position="369"/>
        <end position="395"/>
    </location>
</feature>
<dbReference type="Pfam" id="PF07690">
    <property type="entry name" value="MFS_1"/>
    <property type="match status" value="1"/>
</dbReference>
<feature type="transmembrane region" description="Helical" evidence="5">
    <location>
        <begin position="233"/>
        <end position="251"/>
    </location>
</feature>
<comment type="subcellular location">
    <subcellularLocation>
        <location evidence="1">Cell membrane</location>
        <topology evidence="1">Multi-pass membrane protein</topology>
    </subcellularLocation>
</comment>
<dbReference type="InterPro" id="IPR001958">
    <property type="entry name" value="Tet-R_TetA/multi-R_MdtG-like"/>
</dbReference>
<feature type="transmembrane region" description="Helical" evidence="5">
    <location>
        <begin position="205"/>
        <end position="227"/>
    </location>
</feature>
<feature type="transmembrane region" description="Helical" evidence="5">
    <location>
        <begin position="51"/>
        <end position="69"/>
    </location>
</feature>
<dbReference type="Proteomes" id="UP000617426">
    <property type="component" value="Unassembled WGS sequence"/>
</dbReference>
<feature type="domain" description="Major facilitator superfamily (MFS) profile" evidence="6">
    <location>
        <begin position="15"/>
        <end position="466"/>
    </location>
</feature>
<dbReference type="CDD" id="cd17321">
    <property type="entry name" value="MFS_MMR_MDR_like"/>
    <property type="match status" value="1"/>
</dbReference>
<dbReference type="SUPFAM" id="SSF103473">
    <property type="entry name" value="MFS general substrate transporter"/>
    <property type="match status" value="1"/>
</dbReference>
<keyword evidence="2 5" id="KW-0812">Transmembrane</keyword>